<organism evidence="3 4">
    <name type="scientific">Ornithinimicrobium ciconiae</name>
    <dbReference type="NCBI Taxonomy" id="2594265"/>
    <lineage>
        <taxon>Bacteria</taxon>
        <taxon>Bacillati</taxon>
        <taxon>Actinomycetota</taxon>
        <taxon>Actinomycetes</taxon>
        <taxon>Micrococcales</taxon>
        <taxon>Ornithinimicrobiaceae</taxon>
        <taxon>Ornithinimicrobium</taxon>
    </lineage>
</organism>
<gene>
    <name evidence="3" type="ORF">FNH13_10920</name>
</gene>
<feature type="transmembrane region" description="Helical" evidence="1">
    <location>
        <begin position="15"/>
        <end position="37"/>
    </location>
</feature>
<sequence length="93" mass="10846">MMDAEQRQAYWKRNLRLMAVLLTIWALVSYGAGILFVEQLNEFSFLGMPLGFWFAQQGAILTFLVLIAIYVWRMDRLDAEFGITEYEDEVGRS</sequence>
<reference evidence="3 4" key="1">
    <citation type="submission" date="2019-07" db="EMBL/GenBank/DDBJ databases">
        <title>complete genome sequencing of Ornithinimicrobium sp. H23M54.</title>
        <authorList>
            <person name="Bae J.-W."/>
            <person name="Lee S.-Y."/>
        </authorList>
    </citation>
    <scope>NUCLEOTIDE SEQUENCE [LARGE SCALE GENOMIC DNA]</scope>
    <source>
        <strain evidence="3 4">H23M54</strain>
    </source>
</reference>
<dbReference type="AlphaFoldDB" id="A0A516GB74"/>
<name>A0A516GB74_9MICO</name>
<keyword evidence="1" id="KW-0812">Transmembrane</keyword>
<dbReference type="Pfam" id="PF13937">
    <property type="entry name" value="DUF4212"/>
    <property type="match status" value="1"/>
</dbReference>
<dbReference type="InterPro" id="IPR019886">
    <property type="entry name" value="Na_symporter_ssu"/>
</dbReference>
<evidence type="ECO:0000313" key="3">
    <source>
        <dbReference type="EMBL" id="QDO88773.1"/>
    </source>
</evidence>
<dbReference type="EMBL" id="CP041616">
    <property type="protein sequence ID" value="QDO88773.1"/>
    <property type="molecule type" value="Genomic_DNA"/>
</dbReference>
<keyword evidence="4" id="KW-1185">Reference proteome</keyword>
<feature type="transmembrane region" description="Helical" evidence="1">
    <location>
        <begin position="52"/>
        <end position="72"/>
    </location>
</feature>
<evidence type="ECO:0000256" key="1">
    <source>
        <dbReference type="SAM" id="Phobius"/>
    </source>
</evidence>
<dbReference type="Proteomes" id="UP000315395">
    <property type="component" value="Chromosome"/>
</dbReference>
<feature type="domain" description="Sodium symporter small subunit" evidence="2">
    <location>
        <begin position="7"/>
        <end position="83"/>
    </location>
</feature>
<evidence type="ECO:0000259" key="2">
    <source>
        <dbReference type="Pfam" id="PF13937"/>
    </source>
</evidence>
<keyword evidence="1" id="KW-1133">Transmembrane helix</keyword>
<dbReference type="OrthoDB" id="9797746at2"/>
<dbReference type="KEGG" id="orz:FNH13_10920"/>
<protein>
    <submittedName>
        <fullName evidence="3">DUF4212 domain-containing protein</fullName>
    </submittedName>
</protein>
<keyword evidence="1" id="KW-0472">Membrane</keyword>
<dbReference type="NCBIfam" id="TIGR03647">
    <property type="entry name" value="Na_symport_sm"/>
    <property type="match status" value="1"/>
</dbReference>
<accession>A0A516GB74</accession>
<proteinExistence type="predicted"/>
<evidence type="ECO:0000313" key="4">
    <source>
        <dbReference type="Proteomes" id="UP000315395"/>
    </source>
</evidence>